<dbReference type="SMART" id="SM00331">
    <property type="entry name" value="PP2C_SIG"/>
    <property type="match status" value="1"/>
</dbReference>
<dbReference type="Gene3D" id="3.60.40.10">
    <property type="entry name" value="PPM-type phosphatase domain"/>
    <property type="match status" value="1"/>
</dbReference>
<dbReference type="GO" id="GO:0004722">
    <property type="term" value="F:protein serine/threonine phosphatase activity"/>
    <property type="evidence" value="ECO:0007669"/>
    <property type="project" value="UniProtKB-EC"/>
</dbReference>
<dbReference type="GO" id="GO:0005524">
    <property type="term" value="F:ATP binding"/>
    <property type="evidence" value="ECO:0007669"/>
    <property type="project" value="UniProtKB-KW"/>
</dbReference>
<evidence type="ECO:0000259" key="17">
    <source>
        <dbReference type="SMART" id="SM00331"/>
    </source>
</evidence>
<evidence type="ECO:0000256" key="13">
    <source>
        <dbReference type="ARBA" id="ARBA00056274"/>
    </source>
</evidence>
<feature type="domain" description="PPM-type phosphatase" evidence="17">
    <location>
        <begin position="369"/>
        <end position="586"/>
    </location>
</feature>
<keyword evidence="10" id="KW-0904">Protein phosphatase</keyword>
<dbReference type="GO" id="GO:0016301">
    <property type="term" value="F:kinase activity"/>
    <property type="evidence" value="ECO:0007669"/>
    <property type="project" value="UniProtKB-KW"/>
</dbReference>
<evidence type="ECO:0000256" key="10">
    <source>
        <dbReference type="ARBA" id="ARBA00022912"/>
    </source>
</evidence>
<sequence>MDSKGVTEQPISFERPETGVDPAEPRGALVRTSTPSTAHSTPSHSPDGDARGGSPLPAQARTGETPSTPGTTAPSGPSKEPSDIPGNGPEHSQPSVAAEPDSHRPRPVPEAIPPQPGAEQPQSSAERRTGQGLQPGRPTPMRRDGDRLRFVGAATRRIARGIDLDEIVMGLCRATVPTFSDAILVYLRDPLPVGDERPTGPVVLRLRRTDRIPEERDTEGGFLSAGSQQPEQNELAELSAVTSELCEVRPGGALAEVLRGVRPVFADAPAARAALPELLGDNGDLIIPDGQRAILAPLRGRRRVIGAAVFLRRPDRIAFEPDDLLVAAQLATHSALGIDKAVLYGREAYIADELQRTMLPETLPRPTGVRLASRYLPAAETARVGGDWYDAIPLPGSRVALVVGDVMGHSMTSAAIMGQLRTTAQTLAGLDLPPQEVLHHLDEQAQRLGTDRMATCLYAVYDPVSHRITIANAGHPPPVLLHLGGRAEVLRVPAGAPIGVGGVDFEAVELDAPAGATLLLYTDGLVESRLRDVWTGIEQLREKLPATAQLTGPDHPPPLEALCDEVLDMLGPGDRDDDIALLAARFDGIAPSDVAYWFLEPEDAAPGRARRIARRALARWGLEELTDSVELLVSEVVTNAVRYATRPVTLRLLRTDVLRCEVGDDVPQLPRLRQARATDEGGRGLYLVNRLARRWGATRLSTGKVVWFELNRG</sequence>
<dbReference type="CDD" id="cd16936">
    <property type="entry name" value="HATPase_RsbW-like"/>
    <property type="match status" value="1"/>
</dbReference>
<dbReference type="InterPro" id="IPR052016">
    <property type="entry name" value="Bact_Sigma-Reg"/>
</dbReference>
<dbReference type="InterPro" id="IPR003594">
    <property type="entry name" value="HATPase_dom"/>
</dbReference>
<dbReference type="GO" id="GO:0046872">
    <property type="term" value="F:metal ion binding"/>
    <property type="evidence" value="ECO:0007669"/>
    <property type="project" value="UniProtKB-KW"/>
</dbReference>
<proteinExistence type="predicted"/>
<dbReference type="Pfam" id="PF13581">
    <property type="entry name" value="HATPase_c_2"/>
    <property type="match status" value="1"/>
</dbReference>
<comment type="function">
    <text evidence="13">Primarily acts as an independent SigF regulator that is sensitive to the osmosensory signal, mediating the cross talk of PknD with the SigF regulon. Possesses both phosphatase and kinase activities. The kinase domain functions as a classic anti-sigma factor-like kinase to phosphorylate the anti-anti-sigma factor domain at the canonical regulatory site, and the phosphatase domain antagonizes this activity.</text>
</comment>
<evidence type="ECO:0000313" key="18">
    <source>
        <dbReference type="EMBL" id="XDQ37342.1"/>
    </source>
</evidence>
<evidence type="ECO:0000256" key="14">
    <source>
        <dbReference type="ARBA" id="ARBA00075117"/>
    </source>
</evidence>
<keyword evidence="2" id="KW-0597">Phosphoprotein</keyword>
<evidence type="ECO:0000256" key="8">
    <source>
        <dbReference type="ARBA" id="ARBA00022840"/>
    </source>
</evidence>
<dbReference type="InterPro" id="IPR036890">
    <property type="entry name" value="HATPase_C_sf"/>
</dbReference>
<dbReference type="EC" id="3.1.3.16" evidence="1"/>
<dbReference type="AlphaFoldDB" id="A0AB39Q4X0"/>
<feature type="compositionally biased region" description="Low complexity" evidence="16">
    <location>
        <begin position="32"/>
        <end position="45"/>
    </location>
</feature>
<evidence type="ECO:0000256" key="2">
    <source>
        <dbReference type="ARBA" id="ARBA00022553"/>
    </source>
</evidence>
<name>A0AB39Q4X0_9ACTN</name>
<evidence type="ECO:0000256" key="11">
    <source>
        <dbReference type="ARBA" id="ARBA00023211"/>
    </source>
</evidence>
<keyword evidence="5" id="KW-0547">Nucleotide-binding</keyword>
<dbReference type="FunFam" id="3.30.565.10:FF:000028">
    <property type="entry name" value="PAS sensor protein"/>
    <property type="match status" value="1"/>
</dbReference>
<dbReference type="InterPro" id="IPR001932">
    <property type="entry name" value="PPM-type_phosphatase-like_dom"/>
</dbReference>
<evidence type="ECO:0000256" key="1">
    <source>
        <dbReference type="ARBA" id="ARBA00013081"/>
    </source>
</evidence>
<keyword evidence="4" id="KW-0479">Metal-binding</keyword>
<dbReference type="RefSeq" id="WP_369172097.1">
    <property type="nucleotide sequence ID" value="NZ_CP163439.1"/>
</dbReference>
<gene>
    <name evidence="18" type="ORF">AB5J49_30640</name>
</gene>
<dbReference type="InterPro" id="IPR029016">
    <property type="entry name" value="GAF-like_dom_sf"/>
</dbReference>
<evidence type="ECO:0000256" key="5">
    <source>
        <dbReference type="ARBA" id="ARBA00022741"/>
    </source>
</evidence>
<dbReference type="SUPFAM" id="SSF81606">
    <property type="entry name" value="PP2C-like"/>
    <property type="match status" value="1"/>
</dbReference>
<evidence type="ECO:0000256" key="15">
    <source>
        <dbReference type="ARBA" id="ARBA00081350"/>
    </source>
</evidence>
<evidence type="ECO:0000256" key="9">
    <source>
        <dbReference type="ARBA" id="ARBA00022842"/>
    </source>
</evidence>
<keyword evidence="11" id="KW-0464">Manganese</keyword>
<evidence type="ECO:0000256" key="12">
    <source>
        <dbReference type="ARBA" id="ARBA00047761"/>
    </source>
</evidence>
<dbReference type="FunFam" id="3.60.40.10:FF:000005">
    <property type="entry name" value="Serine/threonine protein phosphatase"/>
    <property type="match status" value="1"/>
</dbReference>
<feature type="region of interest" description="Disordered" evidence="16">
    <location>
        <begin position="1"/>
        <end position="148"/>
    </location>
</feature>
<accession>A0AB39Q4X0</accession>
<dbReference type="PANTHER" id="PTHR43156:SF2">
    <property type="entry name" value="STAGE II SPORULATION PROTEIN E"/>
    <property type="match status" value="1"/>
</dbReference>
<evidence type="ECO:0000256" key="16">
    <source>
        <dbReference type="SAM" id="MobiDB-lite"/>
    </source>
</evidence>
<keyword evidence="3" id="KW-0808">Transferase</keyword>
<dbReference type="Gene3D" id="3.30.565.10">
    <property type="entry name" value="Histidine kinase-like ATPase, C-terminal domain"/>
    <property type="match status" value="1"/>
</dbReference>
<dbReference type="InterPro" id="IPR036457">
    <property type="entry name" value="PPM-type-like_dom_sf"/>
</dbReference>
<keyword evidence="8" id="KW-0067">ATP-binding</keyword>
<evidence type="ECO:0000256" key="6">
    <source>
        <dbReference type="ARBA" id="ARBA00022777"/>
    </source>
</evidence>
<reference evidence="18" key="1">
    <citation type="submission" date="2024-07" db="EMBL/GenBank/DDBJ databases">
        <authorList>
            <person name="Yu S.T."/>
        </authorList>
    </citation>
    <scope>NUCLEOTIDE SEQUENCE</scope>
    <source>
        <strain evidence="18">R28</strain>
    </source>
</reference>
<keyword evidence="6" id="KW-0418">Kinase</keyword>
<protein>
    <recommendedName>
        <fullName evidence="1">protein-serine/threonine phosphatase</fullName>
        <ecNumber evidence="1">3.1.3.16</ecNumber>
    </recommendedName>
    <alternativeName>
        <fullName evidence="15">Protein-serine/threonine phosphatase</fullName>
    </alternativeName>
    <alternativeName>
        <fullName evidence="14">Serine/threonine-protein kinase</fullName>
    </alternativeName>
</protein>
<dbReference type="SUPFAM" id="SSF55874">
    <property type="entry name" value="ATPase domain of HSP90 chaperone/DNA topoisomerase II/histidine kinase"/>
    <property type="match status" value="1"/>
</dbReference>
<comment type="catalytic activity">
    <reaction evidence="12">
        <text>O-phospho-L-seryl-[protein] + H2O = L-seryl-[protein] + phosphate</text>
        <dbReference type="Rhea" id="RHEA:20629"/>
        <dbReference type="Rhea" id="RHEA-COMP:9863"/>
        <dbReference type="Rhea" id="RHEA-COMP:11604"/>
        <dbReference type="ChEBI" id="CHEBI:15377"/>
        <dbReference type="ChEBI" id="CHEBI:29999"/>
        <dbReference type="ChEBI" id="CHEBI:43474"/>
        <dbReference type="ChEBI" id="CHEBI:83421"/>
        <dbReference type="EC" id="3.1.3.16"/>
    </reaction>
</comment>
<keyword evidence="7" id="KW-0378">Hydrolase</keyword>
<dbReference type="Pfam" id="PF07228">
    <property type="entry name" value="SpoIIE"/>
    <property type="match status" value="1"/>
</dbReference>
<dbReference type="SUPFAM" id="SSF55781">
    <property type="entry name" value="GAF domain-like"/>
    <property type="match status" value="1"/>
</dbReference>
<dbReference type="PANTHER" id="PTHR43156">
    <property type="entry name" value="STAGE II SPORULATION PROTEIN E-RELATED"/>
    <property type="match status" value="1"/>
</dbReference>
<feature type="compositionally biased region" description="Low complexity" evidence="16">
    <location>
        <begin position="62"/>
        <end position="78"/>
    </location>
</feature>
<evidence type="ECO:0000256" key="4">
    <source>
        <dbReference type="ARBA" id="ARBA00022723"/>
    </source>
</evidence>
<evidence type="ECO:0000256" key="3">
    <source>
        <dbReference type="ARBA" id="ARBA00022679"/>
    </source>
</evidence>
<dbReference type="Gene3D" id="3.30.450.40">
    <property type="match status" value="1"/>
</dbReference>
<dbReference type="EMBL" id="CP163439">
    <property type="protein sequence ID" value="XDQ37342.1"/>
    <property type="molecule type" value="Genomic_DNA"/>
</dbReference>
<organism evidence="18">
    <name type="scientific">Streptomyces sp. R28</name>
    <dbReference type="NCBI Taxonomy" id="3238628"/>
    <lineage>
        <taxon>Bacteria</taxon>
        <taxon>Bacillati</taxon>
        <taxon>Actinomycetota</taxon>
        <taxon>Actinomycetes</taxon>
        <taxon>Kitasatosporales</taxon>
        <taxon>Streptomycetaceae</taxon>
        <taxon>Streptomyces</taxon>
    </lineage>
</organism>
<evidence type="ECO:0000256" key="7">
    <source>
        <dbReference type="ARBA" id="ARBA00022801"/>
    </source>
</evidence>
<keyword evidence="9" id="KW-0460">Magnesium</keyword>